<evidence type="ECO:0000313" key="1">
    <source>
        <dbReference type="EMBL" id="CAH2076176.1"/>
    </source>
</evidence>
<proteinExistence type="predicted"/>
<reference evidence="1" key="1">
    <citation type="submission" date="2022-03" db="EMBL/GenBank/DDBJ databases">
        <authorList>
            <person name="Martin H S."/>
        </authorList>
    </citation>
    <scope>NUCLEOTIDE SEQUENCE</scope>
</reference>
<feature type="non-terminal residue" evidence="1">
    <location>
        <position position="1"/>
    </location>
</feature>
<dbReference type="Proteomes" id="UP000837857">
    <property type="component" value="Chromosome 9"/>
</dbReference>
<sequence>MSRVDASDGHKFRLAQPKYLYYEKKDRRELHEIRNDGGIPHYDPQPPSVTGLRADIKILPPARHLINACKKPN</sequence>
<protein>
    <submittedName>
        <fullName evidence="1">Uncharacterized protein</fullName>
    </submittedName>
</protein>
<evidence type="ECO:0000313" key="2">
    <source>
        <dbReference type="Proteomes" id="UP000837857"/>
    </source>
</evidence>
<keyword evidence="2" id="KW-1185">Reference proteome</keyword>
<accession>A0ABN8JC71</accession>
<organism evidence="1 2">
    <name type="scientific">Iphiclides podalirius</name>
    <name type="common">scarce swallowtail</name>
    <dbReference type="NCBI Taxonomy" id="110791"/>
    <lineage>
        <taxon>Eukaryota</taxon>
        <taxon>Metazoa</taxon>
        <taxon>Ecdysozoa</taxon>
        <taxon>Arthropoda</taxon>
        <taxon>Hexapoda</taxon>
        <taxon>Insecta</taxon>
        <taxon>Pterygota</taxon>
        <taxon>Neoptera</taxon>
        <taxon>Endopterygota</taxon>
        <taxon>Lepidoptera</taxon>
        <taxon>Glossata</taxon>
        <taxon>Ditrysia</taxon>
        <taxon>Papilionoidea</taxon>
        <taxon>Papilionidae</taxon>
        <taxon>Papilioninae</taxon>
        <taxon>Iphiclides</taxon>
    </lineage>
</organism>
<gene>
    <name evidence="1" type="ORF">IPOD504_LOCUS17166</name>
</gene>
<name>A0ABN8JC71_9NEOP</name>
<dbReference type="EMBL" id="OW152821">
    <property type="protein sequence ID" value="CAH2076176.1"/>
    <property type="molecule type" value="Genomic_DNA"/>
</dbReference>